<reference evidence="1" key="1">
    <citation type="submission" date="2022-11" db="EMBL/GenBank/DDBJ databases">
        <title>Genome Sequence of Boeremia exigua.</title>
        <authorList>
            <person name="Buettner E."/>
        </authorList>
    </citation>
    <scope>NUCLEOTIDE SEQUENCE</scope>
    <source>
        <strain evidence="1">CU02</strain>
    </source>
</reference>
<accession>A0ACC2IUR3</accession>
<evidence type="ECO:0000313" key="1">
    <source>
        <dbReference type="EMBL" id="KAJ8118950.1"/>
    </source>
</evidence>
<dbReference type="Proteomes" id="UP001153331">
    <property type="component" value="Unassembled WGS sequence"/>
</dbReference>
<organism evidence="1 2">
    <name type="scientific">Boeremia exigua</name>
    <dbReference type="NCBI Taxonomy" id="749465"/>
    <lineage>
        <taxon>Eukaryota</taxon>
        <taxon>Fungi</taxon>
        <taxon>Dikarya</taxon>
        <taxon>Ascomycota</taxon>
        <taxon>Pezizomycotina</taxon>
        <taxon>Dothideomycetes</taxon>
        <taxon>Pleosporomycetidae</taxon>
        <taxon>Pleosporales</taxon>
        <taxon>Pleosporineae</taxon>
        <taxon>Didymellaceae</taxon>
        <taxon>Boeremia</taxon>
    </lineage>
</organism>
<evidence type="ECO:0000313" key="2">
    <source>
        <dbReference type="Proteomes" id="UP001153331"/>
    </source>
</evidence>
<sequence>MRFTTRFFSFLIVVLAVCTLVLADSDVHTTLGLEESFQKHQPAQKYFAASVADSYASAANQPMEAASEAGSAERPVGKMVIAVLMSGVLFGLGLRDWTESVTLMAPATTRLSHSIDAREDEGMGRSRAAGPEYNSVISGQINSNNSKKDGYLDLVVL</sequence>
<keyword evidence="2" id="KW-1185">Reference proteome</keyword>
<comment type="caution">
    <text evidence="1">The sequence shown here is derived from an EMBL/GenBank/DDBJ whole genome shotgun (WGS) entry which is preliminary data.</text>
</comment>
<dbReference type="EMBL" id="JAPHNI010000005">
    <property type="protein sequence ID" value="KAJ8118950.1"/>
    <property type="molecule type" value="Genomic_DNA"/>
</dbReference>
<name>A0ACC2IUR3_9PLEO</name>
<proteinExistence type="predicted"/>
<protein>
    <submittedName>
        <fullName evidence="1">Uncharacterized protein</fullName>
    </submittedName>
</protein>
<gene>
    <name evidence="1" type="ORF">OPT61_g160</name>
</gene>